<organism evidence="2 3">
    <name type="scientific">Litorimonas cladophorae</name>
    <dbReference type="NCBI Taxonomy" id="1220491"/>
    <lineage>
        <taxon>Bacteria</taxon>
        <taxon>Pseudomonadati</taxon>
        <taxon>Pseudomonadota</taxon>
        <taxon>Alphaproteobacteria</taxon>
        <taxon>Maricaulales</taxon>
        <taxon>Robiginitomaculaceae</taxon>
    </lineage>
</organism>
<gene>
    <name evidence="2" type="ORF">GCM10011309_17370</name>
</gene>
<proteinExistence type="predicted"/>
<sequence>MMRRVLLASTLLALGALTTGCASTAQGMKASVLTTSVPTEDLRGEIPEGGVLAVIRYPAIVEADAKDIYHRAYASRAIGGQTGRGVTNTIETVAVADSTIVKSNYFALSLYKELAARLPEHSVLLSPHAIKLGPGGELTSEPITAAEDLPSVVSIDFATYSFPDSRKMMGDVPLTFGDLVTPLITVRTDHRASAPTQGLLLASRPLVSRAAAEGREAALETITAMQSGDLSPVIPELDFVSYITNDTPQAVSVEGLSIRSDTNSTMVLPVEKIRIPTTEMALLRGASDGTVDPIDDIYTEALSNRIIALINGIDPDKAIMMGKAASIADFDPSLAALTFVGSDDDDYAARAAYASRLLDAQRKYLSVQSLRIFDGIHNGELGAQVRDMIAAEHQVLEKRRTLARQQNLATVLAIASVAAGAATAGGSTNCRGASSQREYDDCMRRQTARTAASSAMVQAGIFAATEAYSKAQLSQQVGTNYLNSIVPALEQQTTVTVDLLDSNETITAIRYEDLQAKLQSLYSSRQRALDTVATQCAYVGEDGTKRGTWMGVCENGLANGSGAGVLKTEADVMEYYGYARAGLADGPGLMIRHTALGSISYEGSFAKGRPDGTVRVSQSGREDQTRIYVDGMDRGASTQTAASPFAGSTGGAVN</sequence>
<dbReference type="EMBL" id="BMYV01000002">
    <property type="protein sequence ID" value="GGX68133.1"/>
    <property type="molecule type" value="Genomic_DNA"/>
</dbReference>
<dbReference type="Proteomes" id="UP000600865">
    <property type="component" value="Unassembled WGS sequence"/>
</dbReference>
<feature type="signal peptide" evidence="1">
    <location>
        <begin position="1"/>
        <end position="24"/>
    </location>
</feature>
<keyword evidence="1" id="KW-0732">Signal</keyword>
<evidence type="ECO:0000313" key="2">
    <source>
        <dbReference type="EMBL" id="GGX68133.1"/>
    </source>
</evidence>
<dbReference type="AlphaFoldDB" id="A0A918KLQ6"/>
<name>A0A918KLQ6_9PROT</name>
<evidence type="ECO:0000313" key="3">
    <source>
        <dbReference type="Proteomes" id="UP000600865"/>
    </source>
</evidence>
<comment type="caution">
    <text evidence="2">The sequence shown here is derived from an EMBL/GenBank/DDBJ whole genome shotgun (WGS) entry which is preliminary data.</text>
</comment>
<accession>A0A918KLQ6</accession>
<feature type="chain" id="PRO_5037505517" evidence="1">
    <location>
        <begin position="25"/>
        <end position="654"/>
    </location>
</feature>
<keyword evidence="3" id="KW-1185">Reference proteome</keyword>
<evidence type="ECO:0000256" key="1">
    <source>
        <dbReference type="SAM" id="SignalP"/>
    </source>
</evidence>
<reference evidence="2 3" key="1">
    <citation type="journal article" date="2014" name="Int. J. Syst. Evol. Microbiol.">
        <title>Complete genome sequence of Corynebacterium casei LMG S-19264T (=DSM 44701T), isolated from a smear-ripened cheese.</title>
        <authorList>
            <consortium name="US DOE Joint Genome Institute (JGI-PGF)"/>
            <person name="Walter F."/>
            <person name="Albersmeier A."/>
            <person name="Kalinowski J."/>
            <person name="Ruckert C."/>
        </authorList>
    </citation>
    <scope>NUCLEOTIDE SEQUENCE [LARGE SCALE GENOMIC DNA]</scope>
    <source>
        <strain evidence="2 3">KCTC 23968</strain>
    </source>
</reference>
<dbReference type="RefSeq" id="WP_189584435.1">
    <property type="nucleotide sequence ID" value="NZ_BMYV01000002.1"/>
</dbReference>
<dbReference type="PROSITE" id="PS51257">
    <property type="entry name" value="PROKAR_LIPOPROTEIN"/>
    <property type="match status" value="1"/>
</dbReference>
<protein>
    <submittedName>
        <fullName evidence="2">Uncharacterized protein</fullName>
    </submittedName>
</protein>